<keyword evidence="3" id="KW-1185">Reference proteome</keyword>
<name>A0A931GFH2_9MICC</name>
<sequence>MNKRTVAPSPSRWVMIAAAAVAIISVLAIVIILALYATGGPELTILYWVGLYGLPLAFALLVIGVLLHVRARRRG</sequence>
<comment type="caution">
    <text evidence="2">The sequence shown here is derived from an EMBL/GenBank/DDBJ whole genome shotgun (WGS) entry which is preliminary data.</text>
</comment>
<evidence type="ECO:0000256" key="1">
    <source>
        <dbReference type="SAM" id="Phobius"/>
    </source>
</evidence>
<evidence type="ECO:0000313" key="2">
    <source>
        <dbReference type="EMBL" id="MBG6085235.1"/>
    </source>
</evidence>
<dbReference type="RefSeq" id="WP_196836440.1">
    <property type="nucleotide sequence ID" value="NZ_JADOTZ010000001.1"/>
</dbReference>
<feature type="transmembrane region" description="Helical" evidence="1">
    <location>
        <begin position="45"/>
        <end position="69"/>
    </location>
</feature>
<feature type="transmembrane region" description="Helical" evidence="1">
    <location>
        <begin position="12"/>
        <end position="39"/>
    </location>
</feature>
<organism evidence="2 3">
    <name type="scientific">Zhihengliuella flava</name>
    <dbReference type="NCBI Taxonomy" id="1285193"/>
    <lineage>
        <taxon>Bacteria</taxon>
        <taxon>Bacillati</taxon>
        <taxon>Actinomycetota</taxon>
        <taxon>Actinomycetes</taxon>
        <taxon>Micrococcales</taxon>
        <taxon>Micrococcaceae</taxon>
        <taxon>Zhihengliuella</taxon>
    </lineage>
</organism>
<keyword evidence="1" id="KW-0472">Membrane</keyword>
<proteinExistence type="predicted"/>
<keyword evidence="1" id="KW-0812">Transmembrane</keyword>
<dbReference type="Proteomes" id="UP000625033">
    <property type="component" value="Unassembled WGS sequence"/>
</dbReference>
<dbReference type="AlphaFoldDB" id="A0A931GFH2"/>
<evidence type="ECO:0000313" key="3">
    <source>
        <dbReference type="Proteomes" id="UP000625033"/>
    </source>
</evidence>
<keyword evidence="1" id="KW-1133">Transmembrane helix</keyword>
<reference evidence="2" key="1">
    <citation type="submission" date="2020-11" db="EMBL/GenBank/DDBJ databases">
        <title>Sequencing the genomes of 1000 actinobacteria strains.</title>
        <authorList>
            <person name="Klenk H.-P."/>
        </authorList>
    </citation>
    <scope>NUCLEOTIDE SEQUENCE</scope>
    <source>
        <strain evidence="2">DSM 26152</strain>
    </source>
</reference>
<protein>
    <submittedName>
        <fullName evidence="2">Membrane protein</fullName>
    </submittedName>
</protein>
<gene>
    <name evidence="2" type="ORF">IW252_002002</name>
</gene>
<dbReference type="EMBL" id="JADOTZ010000001">
    <property type="protein sequence ID" value="MBG6085235.1"/>
    <property type="molecule type" value="Genomic_DNA"/>
</dbReference>
<accession>A0A931GFH2</accession>